<dbReference type="STRING" id="32040.SAMN04489710_11668"/>
<protein>
    <submittedName>
        <fullName evidence="5">Peptidase S24-like</fullName>
    </submittedName>
</protein>
<evidence type="ECO:0000313" key="6">
    <source>
        <dbReference type="Proteomes" id="UP000199517"/>
    </source>
</evidence>
<reference evidence="6" key="1">
    <citation type="submission" date="2016-10" db="EMBL/GenBank/DDBJ databases">
        <authorList>
            <person name="Varghese N."/>
            <person name="Submissions S."/>
        </authorList>
    </citation>
    <scope>NUCLEOTIDE SEQUENCE [LARGE SCALE GENOMIC DNA]</scope>
    <source>
        <strain evidence="6">DSM 7481</strain>
    </source>
</reference>
<keyword evidence="3" id="KW-0804">Transcription</keyword>
<dbReference type="PANTHER" id="PTHR40661:SF1">
    <property type="entry name" value="HTH CRO_C1-TYPE DOMAIN-CONTAINING PROTEIN"/>
    <property type="match status" value="1"/>
</dbReference>
<keyword evidence="6" id="KW-1185">Reference proteome</keyword>
<dbReference type="SUPFAM" id="SSF51306">
    <property type="entry name" value="LexA/Signal peptidase"/>
    <property type="match status" value="1"/>
</dbReference>
<name>A0A1I1Y9L3_9BURK</name>
<dbReference type="InterPro" id="IPR015927">
    <property type="entry name" value="Peptidase_S24_S26A/B/C"/>
</dbReference>
<feature type="domain" description="Peptidase S24/S26A/S26B/S26C" evidence="4">
    <location>
        <begin position="143"/>
        <end position="242"/>
    </location>
</feature>
<dbReference type="AlphaFoldDB" id="A0A1I1Y9L3"/>
<sequence length="249" mass="26891">MDETALQLYRRQRLEQAVGHLTEGNVTAFGRVLGYRDGAFVRQMLSGSRAVSDKTVRAIEGLRGMRYWFQSPGHPLPRVGEAEGLYEAAAAPPAGADAGDEAVLVLAVRPQQSLRWRADAGRAAGAAALRQGTDAGEGGMPAIALTHDWLARRSLRARDLIAVALGDDSMQPSLHAGDVVTVDTREPAPADGQVFVVDYEGACLVRRVVRDSGAWWLAAENAPRFPRKQLTEPAARLIGRVVHVHSEML</sequence>
<dbReference type="Pfam" id="PF00717">
    <property type="entry name" value="Peptidase_S24"/>
    <property type="match status" value="1"/>
</dbReference>
<organism evidence="5 6">
    <name type="scientific">Paracidovorax konjaci</name>
    <dbReference type="NCBI Taxonomy" id="32040"/>
    <lineage>
        <taxon>Bacteria</taxon>
        <taxon>Pseudomonadati</taxon>
        <taxon>Pseudomonadota</taxon>
        <taxon>Betaproteobacteria</taxon>
        <taxon>Burkholderiales</taxon>
        <taxon>Comamonadaceae</taxon>
        <taxon>Paracidovorax</taxon>
    </lineage>
</organism>
<dbReference type="OrthoDB" id="9788236at2"/>
<gene>
    <name evidence="5" type="ORF">SAMN04489710_11668</name>
</gene>
<dbReference type="PANTHER" id="PTHR40661">
    <property type="match status" value="1"/>
</dbReference>
<evidence type="ECO:0000313" key="5">
    <source>
        <dbReference type="EMBL" id="SFE16022.1"/>
    </source>
</evidence>
<keyword evidence="2" id="KW-0238">DNA-binding</keyword>
<dbReference type="GO" id="GO:0003677">
    <property type="term" value="F:DNA binding"/>
    <property type="evidence" value="ECO:0007669"/>
    <property type="project" value="UniProtKB-KW"/>
</dbReference>
<proteinExistence type="predicted"/>
<dbReference type="CDD" id="cd06529">
    <property type="entry name" value="S24_LexA-like"/>
    <property type="match status" value="1"/>
</dbReference>
<dbReference type="RefSeq" id="WP_092956294.1">
    <property type="nucleotide sequence ID" value="NZ_FOMQ01000016.1"/>
</dbReference>
<accession>A0A1I1Y9L3</accession>
<evidence type="ECO:0000256" key="2">
    <source>
        <dbReference type="ARBA" id="ARBA00023125"/>
    </source>
</evidence>
<keyword evidence="1" id="KW-0805">Transcription regulation</keyword>
<dbReference type="InterPro" id="IPR036286">
    <property type="entry name" value="LexA/Signal_pep-like_sf"/>
</dbReference>
<dbReference type="InterPro" id="IPR039418">
    <property type="entry name" value="LexA-like"/>
</dbReference>
<evidence type="ECO:0000256" key="1">
    <source>
        <dbReference type="ARBA" id="ARBA00023015"/>
    </source>
</evidence>
<dbReference type="Gene3D" id="2.10.109.10">
    <property type="entry name" value="Umud Fragment, subunit A"/>
    <property type="match status" value="1"/>
</dbReference>
<evidence type="ECO:0000256" key="3">
    <source>
        <dbReference type="ARBA" id="ARBA00023163"/>
    </source>
</evidence>
<dbReference type="EMBL" id="FOMQ01000016">
    <property type="protein sequence ID" value="SFE16022.1"/>
    <property type="molecule type" value="Genomic_DNA"/>
</dbReference>
<evidence type="ECO:0000259" key="4">
    <source>
        <dbReference type="Pfam" id="PF00717"/>
    </source>
</evidence>
<dbReference type="Proteomes" id="UP000199517">
    <property type="component" value="Unassembled WGS sequence"/>
</dbReference>